<reference evidence="1 2" key="1">
    <citation type="journal article" date="2014" name="J. Microbiol.">
        <title>Diaminobutyricibacter tongyongensis gen. nov., sp. nov. and Homoserinibacter gongjuensis gen. nov., sp. nov. belong to the family Microbacteriaceae.</title>
        <authorList>
            <person name="Kim S.J."/>
            <person name="Ahn J.H."/>
            <person name="Weon H.Y."/>
            <person name="Hamada M."/>
            <person name="Suzuki K."/>
            <person name="Kwon S.W."/>
        </authorList>
    </citation>
    <scope>NUCLEOTIDE SEQUENCE [LARGE SCALE GENOMIC DNA]</scope>
    <source>
        <strain evidence="1 2">NBRC 108724</strain>
    </source>
</reference>
<protein>
    <submittedName>
        <fullName evidence="1">Uncharacterized protein</fullName>
    </submittedName>
</protein>
<name>A0A6L9XU10_9MICO</name>
<accession>A0A6L9XU10</accession>
<evidence type="ECO:0000313" key="2">
    <source>
        <dbReference type="Proteomes" id="UP000474967"/>
    </source>
</evidence>
<dbReference type="InterPro" id="IPR008928">
    <property type="entry name" value="6-hairpin_glycosidase_sf"/>
</dbReference>
<gene>
    <name evidence="1" type="ORF">G3T36_02635</name>
</gene>
<sequence>MKLESFPTASGHGIRLTAEHITGANAVVVTAPVTAEFLTTAGAVVRVEGGYDSVERVGAVVEAEAEIRFGGGRYRVRDRWTLDAAAVSVHRHCEPIEPGREPLRLLLEAQLEEAAFDDMQLFAPPALYDLNDINGDGLEDFLDTRDLIYRDDRLTGLTVLAFSPATSLGYALSRDDVPAFDDIPDRISGQQEIVQRTDVGALGLTPAASGTTTLVAAYPFVERSRSHALTSEGREPWGAFWPMGVVDTSVGASFDVVYSLSIVAGAAAVDCLWNLWSDRMRVLSPRAVELTDTLETITRLRVEALLPYYGEGLPTASGAKPAGFVTNNHPQNGVQLENIIQYGFTGQNVLNAHHVLSYAGTLSDPDARAKALKVIDFFVAQASESAHGLTHTLFDLDTGKTANWWSGLVLPLAYADDGEDLRALMGPVYEHMEYAIEPLRHIDGTYLRCMAEEHAALLRAYEAENQRGAAHPEWLATAVAFGEFLLTAQEPDGSWRRAYDFSGAPVTEPAAWFGETELNQKSSTATAVPVLAALYRVTGEDRWLGAARRAEAFTAQHFVADLKFNGGIHDSIYSRAQLVDSESILFAMRASMLVWQLTGESRALQSATDAARILATWIYLWDVPLPPTSTLAGYGFRSTGWSACDTCGAGYIHPYEIHAAPDLLQIAIGAEDPRLAEIAHLVLVGSSETVATETKDWGYARPGLQEEGLLVSWWLIDDPMFAGTGFGGRGKGEGNKTCLPWISAVGIDAYSECVNRFGTADLIGHFEENTARIKSA</sequence>
<dbReference type="Proteomes" id="UP000474967">
    <property type="component" value="Unassembled WGS sequence"/>
</dbReference>
<dbReference type="RefSeq" id="WP_163287855.1">
    <property type="nucleotide sequence ID" value="NZ_JAAGWY010000001.1"/>
</dbReference>
<dbReference type="EMBL" id="JAAGWY010000001">
    <property type="protein sequence ID" value="NEN04757.1"/>
    <property type="molecule type" value="Genomic_DNA"/>
</dbReference>
<organism evidence="1 2">
    <name type="scientific">Leifsonia tongyongensis</name>
    <dbReference type="NCBI Taxonomy" id="1268043"/>
    <lineage>
        <taxon>Bacteria</taxon>
        <taxon>Bacillati</taxon>
        <taxon>Actinomycetota</taxon>
        <taxon>Actinomycetes</taxon>
        <taxon>Micrococcales</taxon>
        <taxon>Microbacteriaceae</taxon>
        <taxon>Leifsonia</taxon>
    </lineage>
</organism>
<comment type="caution">
    <text evidence="1">The sequence shown here is derived from an EMBL/GenBank/DDBJ whole genome shotgun (WGS) entry which is preliminary data.</text>
</comment>
<proteinExistence type="predicted"/>
<dbReference type="AlphaFoldDB" id="A0A6L9XU10"/>
<dbReference type="GO" id="GO:0005975">
    <property type="term" value="P:carbohydrate metabolic process"/>
    <property type="evidence" value="ECO:0007669"/>
    <property type="project" value="InterPro"/>
</dbReference>
<keyword evidence="2" id="KW-1185">Reference proteome</keyword>
<evidence type="ECO:0000313" key="1">
    <source>
        <dbReference type="EMBL" id="NEN04757.1"/>
    </source>
</evidence>
<dbReference type="SUPFAM" id="SSF48208">
    <property type="entry name" value="Six-hairpin glycosidases"/>
    <property type="match status" value="1"/>
</dbReference>